<dbReference type="SUPFAM" id="SSF52777">
    <property type="entry name" value="CoA-dependent acyltransferases"/>
    <property type="match status" value="8"/>
</dbReference>
<dbReference type="PROSITE" id="PS00455">
    <property type="entry name" value="AMP_BINDING"/>
    <property type="match status" value="1"/>
</dbReference>
<dbReference type="InterPro" id="IPR025110">
    <property type="entry name" value="AMP-bd_C"/>
</dbReference>
<dbReference type="InterPro" id="IPR045851">
    <property type="entry name" value="AMP-bd_C_sf"/>
</dbReference>
<dbReference type="RefSeq" id="WP_379522937.1">
    <property type="nucleotide sequence ID" value="NZ_JBHSPA010000094.1"/>
</dbReference>
<comment type="caution">
    <text evidence="5">The sequence shown here is derived from an EMBL/GenBank/DDBJ whole genome shotgun (WGS) entry which is preliminary data.</text>
</comment>
<dbReference type="Gene3D" id="3.40.50.980">
    <property type="match status" value="4"/>
</dbReference>
<dbReference type="SUPFAM" id="SSF56801">
    <property type="entry name" value="Acetyl-CoA synthetase-like"/>
    <property type="match status" value="2"/>
</dbReference>
<dbReference type="NCBIfam" id="TIGR01733">
    <property type="entry name" value="AA-adenyl-dom"/>
    <property type="match status" value="2"/>
</dbReference>
<evidence type="ECO:0000313" key="6">
    <source>
        <dbReference type="Proteomes" id="UP001596058"/>
    </source>
</evidence>
<dbReference type="Gene3D" id="2.30.38.10">
    <property type="entry name" value="Luciferase, Domain 3"/>
    <property type="match status" value="2"/>
</dbReference>
<dbReference type="EMBL" id="JBHSPA010000094">
    <property type="protein sequence ID" value="MFC5833511.1"/>
    <property type="molecule type" value="Genomic_DNA"/>
</dbReference>
<dbReference type="InterPro" id="IPR000873">
    <property type="entry name" value="AMP-dep_synth/lig_dom"/>
</dbReference>
<evidence type="ECO:0000256" key="2">
    <source>
        <dbReference type="ARBA" id="ARBA00022450"/>
    </source>
</evidence>
<evidence type="ECO:0000256" key="1">
    <source>
        <dbReference type="ARBA" id="ARBA00001957"/>
    </source>
</evidence>
<dbReference type="Gene3D" id="1.10.1200.10">
    <property type="entry name" value="ACP-like"/>
    <property type="match status" value="3"/>
</dbReference>
<feature type="domain" description="Carrier" evidence="4">
    <location>
        <begin position="1523"/>
        <end position="1598"/>
    </location>
</feature>
<accession>A0ABW1D8X9</accession>
<dbReference type="SUPFAM" id="SSF47336">
    <property type="entry name" value="ACP-like"/>
    <property type="match status" value="3"/>
</dbReference>
<evidence type="ECO:0000259" key="4">
    <source>
        <dbReference type="PROSITE" id="PS50075"/>
    </source>
</evidence>
<dbReference type="Proteomes" id="UP001596058">
    <property type="component" value="Unassembled WGS sequence"/>
</dbReference>
<feature type="domain" description="Carrier" evidence="4">
    <location>
        <begin position="964"/>
        <end position="1039"/>
    </location>
</feature>
<gene>
    <name evidence="5" type="ORF">ACFPZ3_57525</name>
</gene>
<dbReference type="CDD" id="cd19540">
    <property type="entry name" value="LCL_NRPS-like"/>
    <property type="match status" value="2"/>
</dbReference>
<name>A0ABW1D8X9_9ACTN</name>
<dbReference type="Pfam" id="PF00501">
    <property type="entry name" value="AMP-binding"/>
    <property type="match status" value="2"/>
</dbReference>
<organism evidence="5 6">
    <name type="scientific">Nonomuraea insulae</name>
    <dbReference type="NCBI Taxonomy" id="1616787"/>
    <lineage>
        <taxon>Bacteria</taxon>
        <taxon>Bacillati</taxon>
        <taxon>Actinomycetota</taxon>
        <taxon>Actinomycetes</taxon>
        <taxon>Streptosporangiales</taxon>
        <taxon>Streptosporangiaceae</taxon>
        <taxon>Nonomuraea</taxon>
    </lineage>
</organism>
<dbReference type="PANTHER" id="PTHR45527:SF1">
    <property type="entry name" value="FATTY ACID SYNTHASE"/>
    <property type="match status" value="1"/>
</dbReference>
<dbReference type="InterPro" id="IPR009081">
    <property type="entry name" value="PP-bd_ACP"/>
</dbReference>
<keyword evidence="6" id="KW-1185">Reference proteome</keyword>
<dbReference type="PROSITE" id="PS00012">
    <property type="entry name" value="PHOSPHOPANTETHEINE"/>
    <property type="match status" value="1"/>
</dbReference>
<dbReference type="CDD" id="cd05930">
    <property type="entry name" value="A_NRPS"/>
    <property type="match status" value="1"/>
</dbReference>
<dbReference type="SMART" id="SM00823">
    <property type="entry name" value="PKS_PP"/>
    <property type="match status" value="3"/>
</dbReference>
<evidence type="ECO:0000313" key="5">
    <source>
        <dbReference type="EMBL" id="MFC5833511.1"/>
    </source>
</evidence>
<dbReference type="Gene3D" id="3.30.559.30">
    <property type="entry name" value="Nonribosomal peptide synthetase, condensation domain"/>
    <property type="match status" value="4"/>
</dbReference>
<dbReference type="Pfam" id="PF00550">
    <property type="entry name" value="PP-binding"/>
    <property type="match status" value="3"/>
</dbReference>
<dbReference type="CDD" id="cd12117">
    <property type="entry name" value="A_NRPS_Srf_like"/>
    <property type="match status" value="1"/>
</dbReference>
<feature type="domain" description="Carrier" evidence="4">
    <location>
        <begin position="2585"/>
        <end position="2659"/>
    </location>
</feature>
<dbReference type="InterPro" id="IPR010071">
    <property type="entry name" value="AA_adenyl_dom"/>
</dbReference>
<dbReference type="InterPro" id="IPR036736">
    <property type="entry name" value="ACP-like_sf"/>
</dbReference>
<dbReference type="PROSITE" id="PS50075">
    <property type="entry name" value="CARRIER"/>
    <property type="match status" value="3"/>
</dbReference>
<dbReference type="InterPro" id="IPR006162">
    <property type="entry name" value="Ppantetheine_attach_site"/>
</dbReference>
<dbReference type="InterPro" id="IPR023213">
    <property type="entry name" value="CAT-like_dom_sf"/>
</dbReference>
<dbReference type="Gene3D" id="3.30.559.10">
    <property type="entry name" value="Chloramphenicol acetyltransferase-like domain"/>
    <property type="match status" value="4"/>
</dbReference>
<sequence length="3143" mass="340105">MDNARRSAIEDVLPLSPLQEGLLFHSLYEREATRLYVVQISMDLHGDVNSAELRSAATTALSRRPNLRAGFRHRGSGEPIQVVPSDFTTEWQGLDLSELTDAGRDARITRFLDNDWSRGFDLEKPPLLRFALIRLGEGRHRFVLTAHHAILDAWSGRLLLDEIFTAYSAAPAEPAAPYREYLAWLSRTDRVRAEASWRRTLDGLEQATLVADVLDEQAVTAGADELCWDLTETLSQALVNRARDVGVTLNTVFQGAWALALGRSLGSDDVVFGTPVSCRPPDLAGADRMIGLLINTVPVRVSLAPGLSLRQMLRELGDSWSEAARYGHLGLSPIQRLTDITGPLFDTVLSFENQPGSTDDLSTVDFTTTDLRVRESTHYPLALDVRPGPRIAISLLYRAGMVDRVAASALADRFTRALTAIAETPDLNVGGVEVLSGQEQDSILRTFTGTATDRIPGVVHELFQAQARLTPDAVAVTADDGSATYAQLDDRTDRLAALLARHGAGPGRVIGLMLPRSLAMVESLLAVLKTGAAYAPLDPGHPADRLRFLIDDVAPEVIVTVRDQTAALPPHIERIVLDQSDVAADLADITAGVPVPVRAAVQPDDAAYVMYTSGSTGRPKGVVVTHRNIVDLASDQCFRGDAQARVLVHSPQEFDASTYEVWVPLLGGGQLMVAPPGHLDVLDYQKLITDSGITCLWLTAGLFTVLAEEAAPCFRTVRQVWTGGDVVPAAAVHRVLDACPDVAIVNGYGPTETTTFATNGPVDRDRLSGTVPIGRPLDDTRVYVLDSGLRPVPAGVTGELYIAGAGLARGYLRRPALTSEKFVADPFAADGTRMYRTGDLVRLRADERLEFIGRADAQVKLRGFRIELAEVEAVLAIQQGVAAAVAVVREDRPGDRRLTGYVVAQRGTAVDPSETRAATARSLPGYMVPAAVLVLDELPLTASGKLDRNRLPAPVHAPATQHRELRSMQEEILCGLFADVLGLPVVGPDDGFFDLGGHSLLATRVINRIHSAFHRDLSIRTLFEAATPAALAKRLDDAPDAPPELRPETRPAHLPLSYAQQRLWFLHCMEGPNATYNVPFVLRITGELDRAALQAALGDLLRRHEPLRTTFSDVDGEPCQLIHPAEQAHFALDVIDIEPGQLDTMLAEAVAHRFDLSSDLPLIARLLVESPEEAVLVLIVHHIACDGWSVAPLARDLSTAYAAHRRDRAETAAPSVQYADYVLWQHRLLGREDDPRSRVARQSEFWRRTLADLPAELALPTRIDRPAVPGAAADAVHFRMPPDQHAALVRLARNEQATLFMAIQAALAAALTGVGAGTDIPLGTVVAGRADEGLDDLIGFFVNTLVLRTDTAGDPTFRDMLRRVRQYDIAAFANQDIPFDRVVEVMNPVRSLARHPLFQVMLVLQNNADPVFALEGVEVAVEHLGMAGAAKFDLTVTFRELPEGGMDGSVEFRTDLFERETVTDICDRVTGLLSAGMSAPDVPISRLGMNPRPPVAEPVGLVDTPVSEGSGERPSTAAVTRIAPPSAQEEILTGLFAETLGVETVRPDDDFFDRGGHSLLALKLAARIRSTLGVELTVADVFNAPTVTGLLPVLSEAAHAPLTVTAGDRPEVLPLSFAQQGLWFLNRVTDQRDAYNVPLVFRLDGLLDADALAAAFIDLAGRHESLRTVFPEVDGMPRQVVHDVPAGFPEVVIVPVTEARLADHVAEHTRREFDLTVELPMRVALFRLAPTESVLSVVIHHIAVDGLSAGPLLRDLTTAYAARVAGREPRWAPLPVQYCDYALWQREVLGRDDEPDSLLSARLAFWQQALDGLPERQDLPMARPRPAAASHRGDVVSFQLPPTLHAELTSLARAHRVSLFMVLQAALATVLSRVGAGNDLSIGTSVGGRPHPLLDDLVGVFLNTLVLRTDTSGNPTFSELLGRIRTTDLAAYAHQDTPFERLVEWLNPQRSTSHNPLFQILLELHHGPEDTPTLPGIQATPYPLTHATAKVDLSFLLREKLSETSAPAGLECGLEYATDLFDRTTAERLCGWFRRVLLEAAADPSRPIGDIAMLSEEERHQILQRWNATDAPTPDTTLSRLFEEQVDRRPDAVALVDADGSEISYGALNQRANRLAWHLRSMGVGRETFVAVCAEHSPDMLIAVLGVIKAGGAYVPLDPQHPVDRLAYVLADTGARIVVTQRPLADRLPPDYRGTVVMLEDEWAAAVHGDPSPPAVCDPDNLVYAMYTSGSTGRPKGVLVSHRALINYLWWAIDGYRMEGRSGAPLLGSIAVDLSVPNFFLPLITGKDVTLLPPDPHLEHLAGLLLRPGDFSLLKITPGHVDVLREVLATDEPLTSVRTYVVGADELRAETAIAWRQIAPHARIINEYGPTETVVGCSVYPIGADLDPSAPVSIGRPIANTRMYVLDERLHPVPPGVVGELYIAGRGVARGYLRRFALTAERFVADPFGKPGSRMYRSGDLARFRPGGDIEFLGRIDHQVKIRGYRVELGEVEARLLLHGGVSEAVVIAHEDTPGRTHLAAYVVGADGAQPTAESLGTHMREQLPEYMVPSFWMALDRMPLTSDGKVDRKALPAIKVHGRAPSRRPSTKAETVLCDLVAEVLDISVAGIHDNFFTLGGDSIASIQFVSRARKAGLHLSPQQVYQARDIAELAALTVPAGASPTAEHDPGTGRVLPTPPARWLDERQGPADGYNQAVLLHVPAGLSEGGLLRAVQAVLDHHDLLRARTVRSADGRIDHMWVGAPGTADAASVLTRCDVTGLTAGELNARIDAQAHAAKARLAPNAGRMAQIVWFDAEAGHPGRLLLMLHHLVVDAVSLRILSEDLRSAWQAAEEGRPPVLDPVPTSFRTWADRLAEESVRPERAAELALWERMSLPTSPLSAGPVDQTRDTVASQRSLAVPLSPEETADLTAAASATFGAGLHELLLAALALAIANRRGPGAEPAVTIEVEGHGRNDRIAAGDLSRTVGWFTASFPLRIDLGTPGGTVEADLDTAVARVTSQLRALPDDGIGYGLLRYLNRATSPILAERPPAQVRFNYLGRLPLGGREPWSASWDEPVPGSGPDDGMTVPHVLDVLAFIRDNPGGAALEVSLSWPQALLDGTEAAAIAAGLSRTLAALAGRARSLVPLEPEELHELERLLGNH</sequence>
<dbReference type="InterPro" id="IPR020845">
    <property type="entry name" value="AMP-binding_CS"/>
</dbReference>
<evidence type="ECO:0000256" key="3">
    <source>
        <dbReference type="ARBA" id="ARBA00022553"/>
    </source>
</evidence>
<comment type="cofactor">
    <cofactor evidence="1">
        <name>pantetheine 4'-phosphate</name>
        <dbReference type="ChEBI" id="CHEBI:47942"/>
    </cofactor>
</comment>
<dbReference type="InterPro" id="IPR001242">
    <property type="entry name" value="Condensation_dom"/>
</dbReference>
<protein>
    <submittedName>
        <fullName evidence="5">Amino acid adenylation domain-containing protein</fullName>
    </submittedName>
</protein>
<dbReference type="InterPro" id="IPR020806">
    <property type="entry name" value="PKS_PP-bd"/>
</dbReference>
<dbReference type="Pfam" id="PF13193">
    <property type="entry name" value="AMP-binding_C"/>
    <property type="match status" value="2"/>
</dbReference>
<dbReference type="PANTHER" id="PTHR45527">
    <property type="entry name" value="NONRIBOSOMAL PEPTIDE SYNTHETASE"/>
    <property type="match status" value="1"/>
</dbReference>
<dbReference type="Pfam" id="PF00668">
    <property type="entry name" value="Condensation"/>
    <property type="match status" value="4"/>
</dbReference>
<keyword evidence="2" id="KW-0596">Phosphopantetheine</keyword>
<dbReference type="Gene3D" id="3.30.300.30">
    <property type="match status" value="2"/>
</dbReference>
<reference evidence="6" key="1">
    <citation type="journal article" date="2019" name="Int. J. Syst. Evol. Microbiol.">
        <title>The Global Catalogue of Microorganisms (GCM) 10K type strain sequencing project: providing services to taxonomists for standard genome sequencing and annotation.</title>
        <authorList>
            <consortium name="The Broad Institute Genomics Platform"/>
            <consortium name="The Broad Institute Genome Sequencing Center for Infectious Disease"/>
            <person name="Wu L."/>
            <person name="Ma J."/>
        </authorList>
    </citation>
    <scope>NUCLEOTIDE SEQUENCE [LARGE SCALE GENOMIC DNA]</scope>
    <source>
        <strain evidence="6">CCUG 53903</strain>
    </source>
</reference>
<dbReference type="NCBIfam" id="NF003417">
    <property type="entry name" value="PRK04813.1"/>
    <property type="match status" value="2"/>
</dbReference>
<keyword evidence="3" id="KW-0597">Phosphoprotein</keyword>
<proteinExistence type="predicted"/>